<evidence type="ECO:0000256" key="1">
    <source>
        <dbReference type="SAM" id="MobiDB-lite"/>
    </source>
</evidence>
<dbReference type="InterPro" id="IPR040624">
    <property type="entry name" value="HalOD1"/>
</dbReference>
<reference evidence="3 4" key="1">
    <citation type="submission" date="2016-10" db="EMBL/GenBank/DDBJ databases">
        <authorList>
            <person name="de Groot N.N."/>
        </authorList>
    </citation>
    <scope>NUCLEOTIDE SEQUENCE [LARGE SCALE GENOMIC DNA]</scope>
    <source>
        <strain evidence="3 4">CGMCC 1.10457</strain>
    </source>
</reference>
<sequence length="92" mass="9730">MSSNDGTPYMIRHESDLGDDEWISPEPADDVITDAVVATGAVDADDVDDLSTYVDVSALAAVLDGEDEQITFSVEDHEVVVASDGSIDVTVE</sequence>
<evidence type="ECO:0000313" key="3">
    <source>
        <dbReference type="EMBL" id="SFS12920.1"/>
    </source>
</evidence>
<dbReference type="Proteomes" id="UP000199062">
    <property type="component" value="Unassembled WGS sequence"/>
</dbReference>
<dbReference type="Pfam" id="PF18545">
    <property type="entry name" value="HalOD1"/>
    <property type="match status" value="1"/>
</dbReference>
<feature type="compositionally biased region" description="Acidic residues" evidence="1">
    <location>
        <begin position="17"/>
        <end position="26"/>
    </location>
</feature>
<protein>
    <recommendedName>
        <fullName evidence="2">Halobacterial output domain-containing protein</fullName>
    </recommendedName>
</protein>
<organism evidence="3 4">
    <name type="scientific">Halomicrobium zhouii</name>
    <dbReference type="NCBI Taxonomy" id="767519"/>
    <lineage>
        <taxon>Archaea</taxon>
        <taxon>Methanobacteriati</taxon>
        <taxon>Methanobacteriota</taxon>
        <taxon>Stenosarchaea group</taxon>
        <taxon>Halobacteria</taxon>
        <taxon>Halobacteriales</taxon>
        <taxon>Haloarculaceae</taxon>
        <taxon>Halomicrobium</taxon>
    </lineage>
</organism>
<dbReference type="AlphaFoldDB" id="A0A1I6MB21"/>
<accession>A0A1I6MB21</accession>
<feature type="domain" description="Halobacterial output" evidence="2">
    <location>
        <begin position="26"/>
        <end position="90"/>
    </location>
</feature>
<evidence type="ECO:0000259" key="2">
    <source>
        <dbReference type="Pfam" id="PF18545"/>
    </source>
</evidence>
<evidence type="ECO:0000313" key="4">
    <source>
        <dbReference type="Proteomes" id="UP000199062"/>
    </source>
</evidence>
<proteinExistence type="predicted"/>
<keyword evidence="4" id="KW-1185">Reference proteome</keyword>
<dbReference type="OrthoDB" id="242615at2157"/>
<dbReference type="RefSeq" id="WP_089819355.1">
    <property type="nucleotide sequence ID" value="NZ_FOZK01000006.1"/>
</dbReference>
<name>A0A1I6MB21_9EURY</name>
<feature type="region of interest" description="Disordered" evidence="1">
    <location>
        <begin position="1"/>
        <end position="26"/>
    </location>
</feature>
<dbReference type="EMBL" id="FOZK01000006">
    <property type="protein sequence ID" value="SFS12920.1"/>
    <property type="molecule type" value="Genomic_DNA"/>
</dbReference>
<gene>
    <name evidence="3" type="ORF">SAMN05216559_4159</name>
</gene>